<reference evidence="3 4" key="1">
    <citation type="submission" date="2024-06" db="EMBL/GenBank/DDBJ databases">
        <title>Genomic Encyclopedia of Type Strains, Phase IV (KMG-IV): sequencing the most valuable type-strain genomes for metagenomic binning, comparative biology and taxonomic classification.</title>
        <authorList>
            <person name="Goeker M."/>
        </authorList>
    </citation>
    <scope>NUCLEOTIDE SEQUENCE [LARGE SCALE GENOMIC DNA]</scope>
    <source>
        <strain evidence="3 4">DSM 19730</strain>
    </source>
</reference>
<dbReference type="Proteomes" id="UP001549143">
    <property type="component" value="Unassembled WGS sequence"/>
</dbReference>
<dbReference type="RefSeq" id="WP_354153133.1">
    <property type="nucleotide sequence ID" value="NZ_JBEPMN010000026.1"/>
</dbReference>
<dbReference type="CDD" id="cd18793">
    <property type="entry name" value="SF2_C_SNF"/>
    <property type="match status" value="1"/>
</dbReference>
<evidence type="ECO:0000313" key="3">
    <source>
        <dbReference type="EMBL" id="MET3663346.1"/>
    </source>
</evidence>
<accession>A0ABV2KQK3</accession>
<dbReference type="EMBL" id="JBEPMN010000026">
    <property type="protein sequence ID" value="MET3663346.1"/>
    <property type="molecule type" value="Genomic_DNA"/>
</dbReference>
<proteinExistence type="predicted"/>
<dbReference type="InterPro" id="IPR027417">
    <property type="entry name" value="P-loop_NTPase"/>
</dbReference>
<dbReference type="Pfam" id="PF00176">
    <property type="entry name" value="SNF2-rel_dom"/>
    <property type="match status" value="1"/>
</dbReference>
<feature type="domain" description="Helicase ATP-binding" evidence="2">
    <location>
        <begin position="126"/>
        <end position="316"/>
    </location>
</feature>
<dbReference type="InterPro" id="IPR049730">
    <property type="entry name" value="SNF2/RAD54-like_C"/>
</dbReference>
<keyword evidence="4" id="KW-1185">Reference proteome</keyword>
<gene>
    <name evidence="3" type="ORF">ABID44_003702</name>
</gene>
<sequence>MSDEPTAVAVRYNADHSGAFAVLPEGLETPIWARLKLAIRTKRLDHTISGGEITLSWPDMLGVIRELGSKANQTNLNFRFKPEGIAAEKIRAFSAQIKKTRAQRAELTAVMQPEEIEQRLKALGFTKRVLKPFQLRDLSHLLSLGNGANFSVPGAGKTTVTFALHLLTRKPGQHFMVVAPKAAFQAWADIVGECMDKAAPDEGAEPFTLLTGSEEQTRDALRSGATRFVISYDMAIRQQGLLGAHFATTETHLVLDEAHRMKAGWNSQRGAFLLRIADDPVRRDILTGTPMPQAASDIESQLDFLWPGHGYGLEISHGKSPRDVLGNLYVRTTKRELGLPKAKRHFIDVSMDDGQLALYSMVRNEFLRSYSKQVSHGMGGAQLLKARKSVMRLLQLSMNPVLALSAMANDDAKISSGVVDLVLEEGHSSKMRAVMDHAYALARQGQKSVIWTIFTDTIHSFASALADLNPVYIHGGVPSGLASDPDSREGRIRRFHEDSGCFVLIANPAAAGEGISLHTVCHNAIYADRSYVSTHYLQSIDRIHRLGLPPDQETHIHIYRSKAPPVIGSIDMSVSRRLVEKIRNMQMLLDDPDLHEIAFDEEEAADPIDYDIELQDIIDLIAELEGTAAEVPPEDE</sequence>
<keyword evidence="3" id="KW-0347">Helicase</keyword>
<dbReference type="InterPro" id="IPR014001">
    <property type="entry name" value="Helicase_ATP-bd"/>
</dbReference>
<dbReference type="GO" id="GO:0004386">
    <property type="term" value="F:helicase activity"/>
    <property type="evidence" value="ECO:0007669"/>
    <property type="project" value="UniProtKB-KW"/>
</dbReference>
<name>A0ABV2KQK3_9HYPH</name>
<keyword evidence="3" id="KW-0067">ATP-binding</keyword>
<dbReference type="Gene3D" id="3.40.50.300">
    <property type="entry name" value="P-loop containing nucleotide triphosphate hydrolases"/>
    <property type="match status" value="1"/>
</dbReference>
<evidence type="ECO:0000313" key="4">
    <source>
        <dbReference type="Proteomes" id="UP001549143"/>
    </source>
</evidence>
<keyword evidence="3" id="KW-0547">Nucleotide-binding</keyword>
<evidence type="ECO:0000256" key="1">
    <source>
        <dbReference type="ARBA" id="ARBA00022801"/>
    </source>
</evidence>
<protein>
    <submittedName>
        <fullName evidence="3">SNF2 family DNA or RNA helicase</fullName>
    </submittedName>
</protein>
<dbReference type="InterPro" id="IPR000330">
    <property type="entry name" value="SNF2_N"/>
</dbReference>
<keyword evidence="1" id="KW-0378">Hydrolase</keyword>
<comment type="caution">
    <text evidence="3">The sequence shown here is derived from an EMBL/GenBank/DDBJ whole genome shotgun (WGS) entry which is preliminary data.</text>
</comment>
<dbReference type="InterPro" id="IPR001650">
    <property type="entry name" value="Helicase_C-like"/>
</dbReference>
<dbReference type="Pfam" id="PF00271">
    <property type="entry name" value="Helicase_C"/>
    <property type="match status" value="1"/>
</dbReference>
<dbReference type="InterPro" id="IPR038718">
    <property type="entry name" value="SNF2-like_sf"/>
</dbReference>
<organism evidence="3 4">
    <name type="scientific">Aquamicrobium ahrensii</name>
    <dbReference type="NCBI Taxonomy" id="469551"/>
    <lineage>
        <taxon>Bacteria</taxon>
        <taxon>Pseudomonadati</taxon>
        <taxon>Pseudomonadota</taxon>
        <taxon>Alphaproteobacteria</taxon>
        <taxon>Hyphomicrobiales</taxon>
        <taxon>Phyllobacteriaceae</taxon>
        <taxon>Aquamicrobium</taxon>
    </lineage>
</organism>
<dbReference type="Gene3D" id="3.40.50.10810">
    <property type="entry name" value="Tandem AAA-ATPase domain"/>
    <property type="match status" value="1"/>
</dbReference>
<dbReference type="SUPFAM" id="SSF52540">
    <property type="entry name" value="P-loop containing nucleoside triphosphate hydrolases"/>
    <property type="match status" value="2"/>
</dbReference>
<dbReference type="PANTHER" id="PTHR10799">
    <property type="entry name" value="SNF2/RAD54 HELICASE FAMILY"/>
    <property type="match status" value="1"/>
</dbReference>
<dbReference type="SMART" id="SM00487">
    <property type="entry name" value="DEXDc"/>
    <property type="match status" value="1"/>
</dbReference>
<evidence type="ECO:0000259" key="2">
    <source>
        <dbReference type="SMART" id="SM00487"/>
    </source>
</evidence>